<dbReference type="PROSITE" id="PS50932">
    <property type="entry name" value="HTH_LACI_2"/>
    <property type="match status" value="1"/>
</dbReference>
<comment type="caution">
    <text evidence="5">The sequence shown here is derived from an EMBL/GenBank/DDBJ whole genome shotgun (WGS) entry which is preliminary data.</text>
</comment>
<dbReference type="SMART" id="SM00354">
    <property type="entry name" value="HTH_LACI"/>
    <property type="match status" value="1"/>
</dbReference>
<dbReference type="InterPro" id="IPR000843">
    <property type="entry name" value="HTH_LacI"/>
</dbReference>
<evidence type="ECO:0000313" key="5">
    <source>
        <dbReference type="EMBL" id="MCT4333156.1"/>
    </source>
</evidence>
<dbReference type="SUPFAM" id="SSF47413">
    <property type="entry name" value="lambda repressor-like DNA-binding domains"/>
    <property type="match status" value="1"/>
</dbReference>
<evidence type="ECO:0000256" key="3">
    <source>
        <dbReference type="ARBA" id="ARBA00023163"/>
    </source>
</evidence>
<organism evidence="5 6">
    <name type="scientific">Paracoccus maritimus</name>
    <dbReference type="NCBI Taxonomy" id="2933292"/>
    <lineage>
        <taxon>Bacteria</taxon>
        <taxon>Pseudomonadati</taxon>
        <taxon>Pseudomonadota</taxon>
        <taxon>Alphaproteobacteria</taxon>
        <taxon>Rhodobacterales</taxon>
        <taxon>Paracoccaceae</taxon>
        <taxon>Paracoccus</taxon>
    </lineage>
</organism>
<keyword evidence="1" id="KW-0805">Transcription regulation</keyword>
<dbReference type="InterPro" id="IPR028082">
    <property type="entry name" value="Peripla_BP_I"/>
</dbReference>
<dbReference type="SUPFAM" id="SSF53822">
    <property type="entry name" value="Periplasmic binding protein-like I"/>
    <property type="match status" value="1"/>
</dbReference>
<evidence type="ECO:0000313" key="6">
    <source>
        <dbReference type="Proteomes" id="UP001320702"/>
    </source>
</evidence>
<dbReference type="RefSeq" id="WP_260277047.1">
    <property type="nucleotide sequence ID" value="NZ_JANAVZ010000005.1"/>
</dbReference>
<dbReference type="Gene3D" id="1.10.260.40">
    <property type="entry name" value="lambda repressor-like DNA-binding domains"/>
    <property type="match status" value="1"/>
</dbReference>
<dbReference type="PANTHER" id="PTHR30146:SF138">
    <property type="entry name" value="TRANSCRIPTIONAL REGULATORY PROTEIN"/>
    <property type="match status" value="1"/>
</dbReference>
<dbReference type="Pfam" id="PF00356">
    <property type="entry name" value="LacI"/>
    <property type="match status" value="1"/>
</dbReference>
<evidence type="ECO:0000259" key="4">
    <source>
        <dbReference type="PROSITE" id="PS50932"/>
    </source>
</evidence>
<dbReference type="EMBL" id="JANAVZ010000005">
    <property type="protein sequence ID" value="MCT4333156.1"/>
    <property type="molecule type" value="Genomic_DNA"/>
</dbReference>
<dbReference type="Pfam" id="PF13377">
    <property type="entry name" value="Peripla_BP_3"/>
    <property type="match status" value="1"/>
</dbReference>
<name>A0ABT2K9U9_9RHOB</name>
<proteinExistence type="predicted"/>
<dbReference type="Proteomes" id="UP001320702">
    <property type="component" value="Unassembled WGS sequence"/>
</dbReference>
<dbReference type="Gene3D" id="3.40.50.2300">
    <property type="match status" value="2"/>
</dbReference>
<keyword evidence="3" id="KW-0804">Transcription</keyword>
<dbReference type="InterPro" id="IPR010982">
    <property type="entry name" value="Lambda_DNA-bd_dom_sf"/>
</dbReference>
<evidence type="ECO:0000256" key="1">
    <source>
        <dbReference type="ARBA" id="ARBA00023015"/>
    </source>
</evidence>
<accession>A0ABT2K9U9</accession>
<feature type="domain" description="HTH lacI-type" evidence="4">
    <location>
        <begin position="15"/>
        <end position="69"/>
    </location>
</feature>
<keyword evidence="2 5" id="KW-0238">DNA-binding</keyword>
<protein>
    <submittedName>
        <fullName evidence="5">LacI family DNA-binding transcriptional regulator</fullName>
    </submittedName>
</protein>
<gene>
    <name evidence="5" type="ORF">MU516_09775</name>
</gene>
<keyword evidence="6" id="KW-1185">Reference proteome</keyword>
<evidence type="ECO:0000256" key="2">
    <source>
        <dbReference type="ARBA" id="ARBA00023125"/>
    </source>
</evidence>
<dbReference type="InterPro" id="IPR046335">
    <property type="entry name" value="LacI/GalR-like_sensor"/>
</dbReference>
<reference evidence="5 6" key="1">
    <citation type="submission" date="2022-04" db="EMBL/GenBank/DDBJ databases">
        <title>Paracoccus sp. YLB-12 draft genome sequence.</title>
        <authorList>
            <person name="Yu L."/>
        </authorList>
    </citation>
    <scope>NUCLEOTIDE SEQUENCE [LARGE SCALE GENOMIC DNA]</scope>
    <source>
        <strain evidence="5 6">YLB-12</strain>
    </source>
</reference>
<dbReference type="PRINTS" id="PR00036">
    <property type="entry name" value="HTHLACI"/>
</dbReference>
<dbReference type="CDD" id="cd01392">
    <property type="entry name" value="HTH_LacI"/>
    <property type="match status" value="1"/>
</dbReference>
<dbReference type="GO" id="GO:0003677">
    <property type="term" value="F:DNA binding"/>
    <property type="evidence" value="ECO:0007669"/>
    <property type="project" value="UniProtKB-KW"/>
</dbReference>
<sequence>MKSDTEAKNRPYRLPTIEDVARLAGVSTATVSRSLNTPDRVREETRNAVEVAVKALGYTPNFGGQVLASRRTNTIGAIIPTMGNAIFATALQALQETLALRKVTLLVATSQYAPEQEQVQLRTMLARGVDGIALIGTERSAEAYDILTARQVPFALLWSIPDELPYLTIGFDNTRAAAEVARRVLEFGHRRIGVISGMTDGNDRATARLRGITSTLEAAGVVLGPEDVIRCHYTLEDGEAAARRLLSGADRPTALICGNDVLAAGAMRGARHLGLNIPADLSVTGFDDIDLATAVSPALTTVRVPHKRMGASAGERLLEWIDSGHQPQSLSYSAEFVFRDSLAPPSSG</sequence>
<dbReference type="CDD" id="cd06273">
    <property type="entry name" value="PBP1_LacI-like"/>
    <property type="match status" value="1"/>
</dbReference>
<dbReference type="PANTHER" id="PTHR30146">
    <property type="entry name" value="LACI-RELATED TRANSCRIPTIONAL REPRESSOR"/>
    <property type="match status" value="1"/>
</dbReference>